<proteinExistence type="predicted"/>
<organism evidence="2 3">
    <name type="scientific">Opitutus terrae (strain DSM 11246 / JCM 15787 / PB90-1)</name>
    <dbReference type="NCBI Taxonomy" id="452637"/>
    <lineage>
        <taxon>Bacteria</taxon>
        <taxon>Pseudomonadati</taxon>
        <taxon>Verrucomicrobiota</taxon>
        <taxon>Opitutia</taxon>
        <taxon>Opitutales</taxon>
        <taxon>Opitutaceae</taxon>
        <taxon>Opitutus</taxon>
    </lineage>
</organism>
<dbReference type="STRING" id="452637.Oter_1153"/>
<dbReference type="KEGG" id="ote:Oter_1153"/>
<dbReference type="HOGENOM" id="CLU_041903_2_1_0"/>
<evidence type="ECO:0000313" key="2">
    <source>
        <dbReference type="EMBL" id="ACB74441.1"/>
    </source>
</evidence>
<dbReference type="InterPro" id="IPR007498">
    <property type="entry name" value="PqiA-like"/>
</dbReference>
<dbReference type="RefSeq" id="WP_012373979.1">
    <property type="nucleotide sequence ID" value="NC_010571.1"/>
</dbReference>
<dbReference type="OrthoDB" id="9800207at2"/>
<dbReference type="eggNOG" id="COG2995">
    <property type="taxonomic scope" value="Bacteria"/>
</dbReference>
<dbReference type="EMBL" id="CP001032">
    <property type="protein sequence ID" value="ACB74441.1"/>
    <property type="molecule type" value="Genomic_DNA"/>
</dbReference>
<name>B1ZNK7_OPITP</name>
<feature type="transmembrane region" description="Helical" evidence="1">
    <location>
        <begin position="110"/>
        <end position="128"/>
    </location>
</feature>
<keyword evidence="1" id="KW-1133">Transmembrane helix</keyword>
<dbReference type="Proteomes" id="UP000007013">
    <property type="component" value="Chromosome"/>
</dbReference>
<feature type="transmembrane region" description="Helical" evidence="1">
    <location>
        <begin position="66"/>
        <end position="90"/>
    </location>
</feature>
<sequence length="167" mass="18579">MSTSSFSRISPSAIHRSVPWVLAAAFLLFGAGVFVPFFRVTKFWVFDDAISVVGGILTLFHEREYFLFAVLSLFTLVFPCVKLGLLAIIWAEREHNLTRVRRLHRWVASLGKWSMLDVFVVAILIVAMKSAAVAQMEVGAGLYLFTFSVIATQLASSLVAQLLEHAD</sequence>
<evidence type="ECO:0000256" key="1">
    <source>
        <dbReference type="SAM" id="Phobius"/>
    </source>
</evidence>
<protein>
    <submittedName>
        <fullName evidence="2">Paraquat-inducible protein A</fullName>
    </submittedName>
</protein>
<accession>B1ZNK7</accession>
<dbReference type="Pfam" id="PF04403">
    <property type="entry name" value="PqiA"/>
    <property type="match status" value="1"/>
</dbReference>
<reference evidence="2 3" key="1">
    <citation type="journal article" date="2011" name="J. Bacteriol.">
        <title>Genome sequence of the verrucomicrobium Opitutus terrae PB90-1, an abundant inhabitant of rice paddy soil ecosystems.</title>
        <authorList>
            <person name="van Passel M.W."/>
            <person name="Kant R."/>
            <person name="Palva A."/>
            <person name="Copeland A."/>
            <person name="Lucas S."/>
            <person name="Lapidus A."/>
            <person name="Glavina del Rio T."/>
            <person name="Pitluck S."/>
            <person name="Goltsman E."/>
            <person name="Clum A."/>
            <person name="Sun H."/>
            <person name="Schmutz J."/>
            <person name="Larimer F.W."/>
            <person name="Land M.L."/>
            <person name="Hauser L."/>
            <person name="Kyrpides N."/>
            <person name="Mikhailova N."/>
            <person name="Richardson P.P."/>
            <person name="Janssen P.H."/>
            <person name="de Vos W.M."/>
            <person name="Smidt H."/>
        </authorList>
    </citation>
    <scope>NUCLEOTIDE SEQUENCE [LARGE SCALE GENOMIC DNA]</scope>
    <source>
        <strain evidence="3">DSM 11246 / JCM 15787 / PB90-1</strain>
    </source>
</reference>
<keyword evidence="1" id="KW-0472">Membrane</keyword>
<evidence type="ECO:0000313" key="3">
    <source>
        <dbReference type="Proteomes" id="UP000007013"/>
    </source>
</evidence>
<feature type="transmembrane region" description="Helical" evidence="1">
    <location>
        <begin position="20"/>
        <end position="38"/>
    </location>
</feature>
<gene>
    <name evidence="2" type="ordered locus">Oter_1153</name>
</gene>
<feature type="transmembrane region" description="Helical" evidence="1">
    <location>
        <begin position="140"/>
        <end position="163"/>
    </location>
</feature>
<dbReference type="AlphaFoldDB" id="B1ZNK7"/>
<keyword evidence="3" id="KW-1185">Reference proteome</keyword>
<keyword evidence="1" id="KW-0812">Transmembrane</keyword>